<evidence type="ECO:0000256" key="7">
    <source>
        <dbReference type="ARBA" id="ARBA00023004"/>
    </source>
</evidence>
<evidence type="ECO:0000256" key="8">
    <source>
        <dbReference type="ARBA" id="ARBA00023033"/>
    </source>
</evidence>
<comment type="pathway">
    <text evidence="2">Secondary metabolite biosynthesis.</text>
</comment>
<dbReference type="SUPFAM" id="SSF48264">
    <property type="entry name" value="Cytochrome P450"/>
    <property type="match status" value="1"/>
</dbReference>
<protein>
    <recommendedName>
        <fullName evidence="11">O-methylsterigmatocystin oxidoreductase</fullName>
    </recommendedName>
</protein>
<proteinExistence type="inferred from homology"/>
<evidence type="ECO:0000256" key="1">
    <source>
        <dbReference type="ARBA" id="ARBA00001971"/>
    </source>
</evidence>
<organism evidence="9 10">
    <name type="scientific">Rhizoctonia solani</name>
    <dbReference type="NCBI Taxonomy" id="456999"/>
    <lineage>
        <taxon>Eukaryota</taxon>
        <taxon>Fungi</taxon>
        <taxon>Dikarya</taxon>
        <taxon>Basidiomycota</taxon>
        <taxon>Agaricomycotina</taxon>
        <taxon>Agaricomycetes</taxon>
        <taxon>Cantharellales</taxon>
        <taxon>Ceratobasidiaceae</taxon>
        <taxon>Rhizoctonia</taxon>
    </lineage>
</organism>
<dbReference type="Gene3D" id="1.10.630.10">
    <property type="entry name" value="Cytochrome P450"/>
    <property type="match status" value="1"/>
</dbReference>
<dbReference type="Proteomes" id="UP000663827">
    <property type="component" value="Unassembled WGS sequence"/>
</dbReference>
<gene>
    <name evidence="9" type="ORF">RDB_LOCUS70503</name>
</gene>
<dbReference type="PANTHER" id="PTHR46300:SF7">
    <property type="entry name" value="P450, PUTATIVE (EUROFUNG)-RELATED"/>
    <property type="match status" value="1"/>
</dbReference>
<keyword evidence="6" id="KW-0560">Oxidoreductase</keyword>
<sequence>MAAQYPMSDLGSFFKALGVTLGTALSLHFLLQNLLELSKPPLPPSPRSYPLVGHLLSMPKHNQHIGFIELGKQLKSDILSLRVLGNTMIILNSVEEAKNLLQNRSGVYSGRPSPPMLTDPLMLDAAGLVSIAGYNDRWRNSRRVMHPWLHKQAIQSFDHSQQNEARMLLQRLIRDNPASSEVLFHEVFMALSGTLLRSIYGYQISSKDDPFLVDAIQLVRNLSDAVMPENFLVNVFPNLRYIPSWFPGAGWKRVAQGWREQKERTMKGLFNKTKEAIASGSYEQSILSSSLADVENLGLSPEEVDDYLSYIGITLYLAGAETTSNVILIFTIAMMLHPDVQHKAQLEIDNLIGSSRLPVMDDRSKLPYTNCVIQEIFRWCPPVPTGVPHATTDEDIYQGFRIPKGAFVFANIWCVFVVP</sequence>
<evidence type="ECO:0000256" key="2">
    <source>
        <dbReference type="ARBA" id="ARBA00005179"/>
    </source>
</evidence>
<keyword evidence="8" id="KW-0503">Monooxygenase</keyword>
<evidence type="ECO:0000256" key="5">
    <source>
        <dbReference type="ARBA" id="ARBA00022723"/>
    </source>
</evidence>
<keyword evidence="5" id="KW-0479">Metal-binding</keyword>
<dbReference type="PRINTS" id="PR00463">
    <property type="entry name" value="EP450I"/>
</dbReference>
<dbReference type="InterPro" id="IPR050364">
    <property type="entry name" value="Cytochrome_P450_fung"/>
</dbReference>
<evidence type="ECO:0000256" key="4">
    <source>
        <dbReference type="ARBA" id="ARBA00022617"/>
    </source>
</evidence>
<evidence type="ECO:0000256" key="6">
    <source>
        <dbReference type="ARBA" id="ARBA00023002"/>
    </source>
</evidence>
<dbReference type="PANTHER" id="PTHR46300">
    <property type="entry name" value="P450, PUTATIVE (EUROFUNG)-RELATED-RELATED"/>
    <property type="match status" value="1"/>
</dbReference>
<dbReference type="AlphaFoldDB" id="A0A8H3E0V4"/>
<evidence type="ECO:0008006" key="11">
    <source>
        <dbReference type="Google" id="ProtNLM"/>
    </source>
</evidence>
<dbReference type="GO" id="GO:0004497">
    <property type="term" value="F:monooxygenase activity"/>
    <property type="evidence" value="ECO:0007669"/>
    <property type="project" value="UniProtKB-KW"/>
</dbReference>
<dbReference type="InterPro" id="IPR036396">
    <property type="entry name" value="Cyt_P450_sf"/>
</dbReference>
<dbReference type="GO" id="GO:0020037">
    <property type="term" value="F:heme binding"/>
    <property type="evidence" value="ECO:0007669"/>
    <property type="project" value="InterPro"/>
</dbReference>
<dbReference type="GO" id="GO:0005506">
    <property type="term" value="F:iron ion binding"/>
    <property type="evidence" value="ECO:0007669"/>
    <property type="project" value="InterPro"/>
</dbReference>
<dbReference type="Pfam" id="PF00067">
    <property type="entry name" value="p450"/>
    <property type="match status" value="1"/>
</dbReference>
<name>A0A8H3E0V4_9AGAM</name>
<comment type="similarity">
    <text evidence="3">Belongs to the cytochrome P450 family.</text>
</comment>
<comment type="caution">
    <text evidence="9">The sequence shown here is derived from an EMBL/GenBank/DDBJ whole genome shotgun (WGS) entry which is preliminary data.</text>
</comment>
<accession>A0A8H3E0V4</accession>
<dbReference type="InterPro" id="IPR001128">
    <property type="entry name" value="Cyt_P450"/>
</dbReference>
<dbReference type="EMBL" id="CAJNJQ010001416">
    <property type="protein sequence ID" value="CAE7137864.1"/>
    <property type="molecule type" value="Genomic_DNA"/>
</dbReference>
<comment type="cofactor">
    <cofactor evidence="1">
        <name>heme</name>
        <dbReference type="ChEBI" id="CHEBI:30413"/>
    </cofactor>
</comment>
<evidence type="ECO:0000313" key="10">
    <source>
        <dbReference type="Proteomes" id="UP000663827"/>
    </source>
</evidence>
<dbReference type="InterPro" id="IPR002401">
    <property type="entry name" value="Cyt_P450_E_grp-I"/>
</dbReference>
<reference evidence="9" key="1">
    <citation type="submission" date="2021-01" db="EMBL/GenBank/DDBJ databases">
        <authorList>
            <person name="Kaushik A."/>
        </authorList>
    </citation>
    <scope>NUCLEOTIDE SEQUENCE</scope>
    <source>
        <strain evidence="9">AG5</strain>
    </source>
</reference>
<keyword evidence="7" id="KW-0408">Iron</keyword>
<dbReference type="GO" id="GO:0016705">
    <property type="term" value="F:oxidoreductase activity, acting on paired donors, with incorporation or reduction of molecular oxygen"/>
    <property type="evidence" value="ECO:0007669"/>
    <property type="project" value="InterPro"/>
</dbReference>
<evidence type="ECO:0000313" key="9">
    <source>
        <dbReference type="EMBL" id="CAE7137864.1"/>
    </source>
</evidence>
<evidence type="ECO:0000256" key="3">
    <source>
        <dbReference type="ARBA" id="ARBA00010617"/>
    </source>
</evidence>
<keyword evidence="4" id="KW-0349">Heme</keyword>